<comment type="caution">
    <text evidence="2">The sequence shown here is derived from an EMBL/GenBank/DDBJ whole genome shotgun (WGS) entry which is preliminary data.</text>
</comment>
<evidence type="ECO:0000313" key="3">
    <source>
        <dbReference type="Proteomes" id="UP000432015"/>
    </source>
</evidence>
<dbReference type="EMBL" id="WOFH01000021">
    <property type="protein sequence ID" value="MUN42508.1"/>
    <property type="molecule type" value="Genomic_DNA"/>
</dbReference>
<protein>
    <submittedName>
        <fullName evidence="2">Uncharacterized protein</fullName>
    </submittedName>
</protein>
<proteinExistence type="predicted"/>
<organism evidence="2 3">
    <name type="scientific">Actinomadura litoris</name>
    <dbReference type="NCBI Taxonomy" id="2678616"/>
    <lineage>
        <taxon>Bacteria</taxon>
        <taxon>Bacillati</taxon>
        <taxon>Actinomycetota</taxon>
        <taxon>Actinomycetes</taxon>
        <taxon>Streptosporangiales</taxon>
        <taxon>Thermomonosporaceae</taxon>
        <taxon>Actinomadura</taxon>
    </lineage>
</organism>
<name>A0A7K1LDL7_9ACTN</name>
<keyword evidence="1" id="KW-0732">Signal</keyword>
<keyword evidence="3" id="KW-1185">Reference proteome</keyword>
<gene>
    <name evidence="2" type="ORF">GNZ18_38850</name>
</gene>
<reference evidence="2 3" key="1">
    <citation type="submission" date="2019-11" db="EMBL/GenBank/DDBJ databases">
        <authorList>
            <person name="Cao P."/>
        </authorList>
    </citation>
    <scope>NUCLEOTIDE SEQUENCE [LARGE SCALE GENOMIC DNA]</scope>
    <source>
        <strain evidence="2 3">NEAU-AAG5</strain>
    </source>
</reference>
<feature type="chain" id="PRO_5039444846" evidence="1">
    <location>
        <begin position="29"/>
        <end position="94"/>
    </location>
</feature>
<sequence length="94" mass="9851">MRLTSLAVAATVLAGLLSSAPATPAAHAGGYYTCFFGETTPGDNGYYNLTAHNCDVNGVDVVIKVISGATGKHRCQTAFSWNGFVDAKRCRPEP</sequence>
<evidence type="ECO:0000256" key="1">
    <source>
        <dbReference type="SAM" id="SignalP"/>
    </source>
</evidence>
<dbReference type="RefSeq" id="WP_156222223.1">
    <property type="nucleotide sequence ID" value="NZ_WOFH01000021.1"/>
</dbReference>
<dbReference type="AlphaFoldDB" id="A0A7K1LDL7"/>
<dbReference type="Proteomes" id="UP000432015">
    <property type="component" value="Unassembled WGS sequence"/>
</dbReference>
<feature type="signal peptide" evidence="1">
    <location>
        <begin position="1"/>
        <end position="28"/>
    </location>
</feature>
<accession>A0A7K1LDL7</accession>
<evidence type="ECO:0000313" key="2">
    <source>
        <dbReference type="EMBL" id="MUN42508.1"/>
    </source>
</evidence>